<dbReference type="Proteomes" id="UP000188320">
    <property type="component" value="Unassembled WGS sequence"/>
</dbReference>
<dbReference type="InterPro" id="IPR036045">
    <property type="entry name" value="Sec1-like_sf"/>
</dbReference>
<keyword evidence="2" id="KW-1185">Reference proteome</keyword>
<gene>
    <name evidence="1" type="ORF">AX774_g4871</name>
</gene>
<evidence type="ECO:0000313" key="1">
    <source>
        <dbReference type="EMBL" id="OMH81672.1"/>
    </source>
</evidence>
<proteinExistence type="predicted"/>
<dbReference type="OrthoDB" id="5594939at2759"/>
<name>A0A1R1PLC5_ZANCU</name>
<accession>A0A1R1PLC5</accession>
<dbReference type="EMBL" id="LSSK01000847">
    <property type="protein sequence ID" value="OMH81672.1"/>
    <property type="molecule type" value="Genomic_DNA"/>
</dbReference>
<dbReference type="Gene3D" id="3.40.50.2060">
    <property type="match status" value="1"/>
</dbReference>
<reference evidence="2" key="1">
    <citation type="submission" date="2017-01" db="EMBL/GenBank/DDBJ databases">
        <authorList>
            <person name="Wang Y."/>
            <person name="White M."/>
            <person name="Kvist S."/>
            <person name="Moncalvo J.-M."/>
        </authorList>
    </citation>
    <scope>NUCLEOTIDE SEQUENCE [LARGE SCALE GENOMIC DNA]</scope>
    <source>
        <strain evidence="2">COL-18-3</strain>
    </source>
</reference>
<dbReference type="AlphaFoldDB" id="A0A1R1PLC5"/>
<organism evidence="1 2">
    <name type="scientific">Zancudomyces culisetae</name>
    <name type="common">Gut fungus</name>
    <name type="synonym">Smittium culisetae</name>
    <dbReference type="NCBI Taxonomy" id="1213189"/>
    <lineage>
        <taxon>Eukaryota</taxon>
        <taxon>Fungi</taxon>
        <taxon>Fungi incertae sedis</taxon>
        <taxon>Zoopagomycota</taxon>
        <taxon>Kickxellomycotina</taxon>
        <taxon>Harpellomycetes</taxon>
        <taxon>Harpellales</taxon>
        <taxon>Legeriomycetaceae</taxon>
        <taxon>Zancudomyces</taxon>
    </lineage>
</organism>
<evidence type="ECO:0000313" key="2">
    <source>
        <dbReference type="Proteomes" id="UP000188320"/>
    </source>
</evidence>
<protein>
    <submittedName>
        <fullName evidence="1">Sec1 family domain-containing protein 1</fullName>
    </submittedName>
</protein>
<comment type="caution">
    <text evidence="1">The sequence shown here is derived from an EMBL/GenBank/DDBJ whole genome shotgun (WGS) entry which is preliminary data.</text>
</comment>
<dbReference type="InterPro" id="IPR043154">
    <property type="entry name" value="Sec-1-like_dom1"/>
</dbReference>
<dbReference type="SUPFAM" id="SSF56815">
    <property type="entry name" value="Sec1/munc18-like (SM) proteins"/>
    <property type="match status" value="1"/>
</dbReference>
<sequence length="87" mass="10102">MDTIRARQIDALVQMLNLHGEKKIKKIAEENGTEKNRRTRFYDENSVEDDGDEVVWKVLVIDEFSRDVISTVLKVSDLRENGITVHM</sequence>